<evidence type="ECO:0000313" key="3">
    <source>
        <dbReference type="Proteomes" id="UP000006552"/>
    </source>
</evidence>
<dbReference type="KEGG" id="eba:ebA1365"/>
<dbReference type="HOGENOM" id="CLU_985696_0_0_4"/>
<feature type="region of interest" description="Disordered" evidence="1">
    <location>
        <begin position="52"/>
        <end position="90"/>
    </location>
</feature>
<keyword evidence="3" id="KW-1185">Reference proteome</keyword>
<accession>Q5P746</accession>
<reference evidence="2 3" key="1">
    <citation type="journal article" date="2005" name="Arch. Microbiol.">
        <title>The genome sequence of an anaerobic aromatic-degrading denitrifying bacterium, strain EbN1.</title>
        <authorList>
            <person name="Rabus R."/>
            <person name="Kube M."/>
            <person name="Heider J."/>
            <person name="Beck A."/>
            <person name="Heitmann K."/>
            <person name="Widdel F."/>
            <person name="Reinhardt R."/>
        </authorList>
    </citation>
    <scope>NUCLEOTIDE SEQUENCE [LARGE SCALE GENOMIC DNA]</scope>
    <source>
        <strain evidence="2 3">EbN1</strain>
    </source>
</reference>
<gene>
    <name evidence="2" type="ORF">ebA1365</name>
</gene>
<dbReference type="AlphaFoldDB" id="Q5P746"/>
<evidence type="ECO:0000256" key="1">
    <source>
        <dbReference type="SAM" id="MobiDB-lite"/>
    </source>
</evidence>
<feature type="region of interest" description="Disordered" evidence="1">
    <location>
        <begin position="1"/>
        <end position="20"/>
    </location>
</feature>
<name>Q5P746_AROAE</name>
<feature type="compositionally biased region" description="Low complexity" evidence="1">
    <location>
        <begin position="248"/>
        <end position="259"/>
    </location>
</feature>
<dbReference type="Proteomes" id="UP000006552">
    <property type="component" value="Chromosome"/>
</dbReference>
<sequence length="282" mass="31143">MRRVAQPREPGVGKPLRPQAVGPYDVREIGQLPETPIHWFHRDLRSLIHHFSSTKTAPPQPIRQAASVASSRRNRTSPPSPTGASAAGAEASYTGYSNTRLPMPPSLWKRALGLTAINITLLSWLAGPFEFRSRIACLLQSTSFRCASGAGRPLHPHPDARRRQRPAPQYCELRGRTRRDLPLRHRSVAVFHRSGRRVIAPLDVAGPACRMHARLAFDRNGHRRLVLPPHPHHLEPFVSHFTLLRPSASSCSPPSGSPSCYAQGSGGISKPDRTKLFPDALQ</sequence>
<organism evidence="2 3">
    <name type="scientific">Aromatoleum aromaticum (strain DSM 19018 / LMG 30748 / EbN1)</name>
    <name type="common">Azoarcus sp. (strain EbN1)</name>
    <dbReference type="NCBI Taxonomy" id="76114"/>
    <lineage>
        <taxon>Bacteria</taxon>
        <taxon>Pseudomonadati</taxon>
        <taxon>Pseudomonadota</taxon>
        <taxon>Betaproteobacteria</taxon>
        <taxon>Rhodocyclales</taxon>
        <taxon>Rhodocyclaceae</taxon>
        <taxon>Aromatoleum</taxon>
    </lineage>
</organism>
<feature type="region of interest" description="Disordered" evidence="1">
    <location>
        <begin position="248"/>
        <end position="282"/>
    </location>
</feature>
<dbReference type="STRING" id="76114.ebA1365"/>
<proteinExistence type="predicted"/>
<protein>
    <submittedName>
        <fullName evidence="2">Uncharacterized protein</fullName>
    </submittedName>
</protein>
<dbReference type="EMBL" id="CR555306">
    <property type="protein sequence ID" value="CAI06865.1"/>
    <property type="molecule type" value="Genomic_DNA"/>
</dbReference>
<evidence type="ECO:0000313" key="2">
    <source>
        <dbReference type="EMBL" id="CAI06865.1"/>
    </source>
</evidence>